<dbReference type="InterPro" id="IPR036423">
    <property type="entry name" value="SOD-like_Cu/Zn_dom_sf"/>
</dbReference>
<dbReference type="AlphaFoldDB" id="A0A7X1KKY3"/>
<comment type="similarity">
    <text evidence="1">Belongs to the Cu-Zn superoxide dismutase family.</text>
</comment>
<dbReference type="SUPFAM" id="SSF49329">
    <property type="entry name" value="Cu,Zn superoxide dismutase-like"/>
    <property type="match status" value="1"/>
</dbReference>
<dbReference type="InterPro" id="IPR024134">
    <property type="entry name" value="SOD_Cu/Zn_/chaperone"/>
</dbReference>
<reference evidence="3 4" key="1">
    <citation type="submission" date="2020-08" db="EMBL/GenBank/DDBJ databases">
        <title>The genome sequence of type strain Novosphingobium flavum NBRC 111647.</title>
        <authorList>
            <person name="Liu Y."/>
        </authorList>
    </citation>
    <scope>NUCLEOTIDE SEQUENCE [LARGE SCALE GENOMIC DNA]</scope>
    <source>
        <strain evidence="3 4">NBRC 111647</strain>
    </source>
</reference>
<evidence type="ECO:0000256" key="1">
    <source>
        <dbReference type="ARBA" id="ARBA00010457"/>
    </source>
</evidence>
<comment type="caution">
    <text evidence="3">The sequence shown here is derived from an EMBL/GenBank/DDBJ whole genome shotgun (WGS) entry which is preliminary data.</text>
</comment>
<dbReference type="EMBL" id="JACLAW010000004">
    <property type="protein sequence ID" value="MBC2665039.1"/>
    <property type="molecule type" value="Genomic_DNA"/>
</dbReference>
<gene>
    <name evidence="3" type="ORF">H7F51_05885</name>
</gene>
<name>A0A7X1KKY3_9SPHN</name>
<dbReference type="GO" id="GO:0005507">
    <property type="term" value="F:copper ion binding"/>
    <property type="evidence" value="ECO:0007669"/>
    <property type="project" value="InterPro"/>
</dbReference>
<organism evidence="3 4">
    <name type="scientific">Novosphingobium flavum</name>
    <dbReference type="NCBI Taxonomy" id="1778672"/>
    <lineage>
        <taxon>Bacteria</taxon>
        <taxon>Pseudomonadati</taxon>
        <taxon>Pseudomonadota</taxon>
        <taxon>Alphaproteobacteria</taxon>
        <taxon>Sphingomonadales</taxon>
        <taxon>Sphingomonadaceae</taxon>
        <taxon>Novosphingobium</taxon>
    </lineage>
</organism>
<accession>A0A7X1KKY3</accession>
<keyword evidence="4" id="KW-1185">Reference proteome</keyword>
<dbReference type="Proteomes" id="UP000566813">
    <property type="component" value="Unassembled WGS sequence"/>
</dbReference>
<dbReference type="PRINTS" id="PR00068">
    <property type="entry name" value="CUZNDISMTASE"/>
</dbReference>
<dbReference type="CDD" id="cd00305">
    <property type="entry name" value="Cu-Zn_Superoxide_Dismutase"/>
    <property type="match status" value="1"/>
</dbReference>
<feature type="domain" description="Superoxide dismutase copper/zinc binding" evidence="2">
    <location>
        <begin position="43"/>
        <end position="160"/>
    </location>
</feature>
<evidence type="ECO:0000259" key="2">
    <source>
        <dbReference type="Pfam" id="PF00080"/>
    </source>
</evidence>
<evidence type="ECO:0000313" key="4">
    <source>
        <dbReference type="Proteomes" id="UP000566813"/>
    </source>
</evidence>
<sequence>MIVTLSACATTPVTPPPVATFSMISTTGQPAGSIALVTSGAGYRLLGNVSGLPAGSHGIHIHAVGRCDGPAFTTAGGHLNPAMHEHGVLNPKGAHMGDLQNIAVIADGTGQIDLPLQGTRAQLDAGLFDADGTALVIHAAADDYRTDPTGNSGARIACGILVRT</sequence>
<dbReference type="GO" id="GO:0006801">
    <property type="term" value="P:superoxide metabolic process"/>
    <property type="evidence" value="ECO:0007669"/>
    <property type="project" value="InterPro"/>
</dbReference>
<dbReference type="Pfam" id="PF00080">
    <property type="entry name" value="Sod_Cu"/>
    <property type="match status" value="1"/>
</dbReference>
<proteinExistence type="inferred from homology"/>
<dbReference type="InterPro" id="IPR001424">
    <property type="entry name" value="SOD_Cu_Zn_dom"/>
</dbReference>
<dbReference type="PANTHER" id="PTHR10003">
    <property type="entry name" value="SUPEROXIDE DISMUTASE CU-ZN -RELATED"/>
    <property type="match status" value="1"/>
</dbReference>
<evidence type="ECO:0000313" key="3">
    <source>
        <dbReference type="EMBL" id="MBC2665039.1"/>
    </source>
</evidence>
<protein>
    <submittedName>
        <fullName evidence="3">Superoxide dismutase family protein</fullName>
    </submittedName>
</protein>
<dbReference type="Gene3D" id="2.60.40.200">
    <property type="entry name" value="Superoxide dismutase, copper/zinc binding domain"/>
    <property type="match status" value="1"/>
</dbReference>